<dbReference type="InterPro" id="IPR026906">
    <property type="entry name" value="LRR_5"/>
</dbReference>
<dbReference type="InterPro" id="IPR032675">
    <property type="entry name" value="LRR_dom_sf"/>
</dbReference>
<organism evidence="4 5">
    <name type="scientific">Drosophila busckii</name>
    <name type="common">Fruit fly</name>
    <dbReference type="NCBI Taxonomy" id="30019"/>
    <lineage>
        <taxon>Eukaryota</taxon>
        <taxon>Metazoa</taxon>
        <taxon>Ecdysozoa</taxon>
        <taxon>Arthropoda</taxon>
        <taxon>Hexapoda</taxon>
        <taxon>Insecta</taxon>
        <taxon>Pterygota</taxon>
        <taxon>Neoptera</taxon>
        <taxon>Endopterygota</taxon>
        <taxon>Diptera</taxon>
        <taxon>Brachycera</taxon>
        <taxon>Muscomorpha</taxon>
        <taxon>Ephydroidea</taxon>
        <taxon>Drosophilidae</taxon>
        <taxon>Drosophila</taxon>
    </lineage>
</organism>
<dbReference type="Pfam" id="PF13306">
    <property type="entry name" value="LRR_5"/>
    <property type="match status" value="1"/>
</dbReference>
<evidence type="ECO:0000256" key="1">
    <source>
        <dbReference type="ARBA" id="ARBA00022614"/>
    </source>
</evidence>
<dbReference type="PANTHER" id="PTHR24373:SF370">
    <property type="entry name" value="FISH-LIPS, ISOFORM E"/>
    <property type="match status" value="1"/>
</dbReference>
<dbReference type="PROSITE" id="PS51450">
    <property type="entry name" value="LRR"/>
    <property type="match status" value="2"/>
</dbReference>
<keyword evidence="2" id="KW-0732">Signal</keyword>
<dbReference type="EMBL" id="CP012523">
    <property type="protein sequence ID" value="ALC38291.1"/>
    <property type="molecule type" value="Genomic_DNA"/>
</dbReference>
<feature type="non-terminal residue" evidence="4">
    <location>
        <position position="309"/>
    </location>
</feature>
<dbReference type="GO" id="GO:0031012">
    <property type="term" value="C:extracellular matrix"/>
    <property type="evidence" value="ECO:0007669"/>
    <property type="project" value="TreeGrafter"/>
</dbReference>
<dbReference type="Pfam" id="PF13855">
    <property type="entry name" value="LRR_8"/>
    <property type="match status" value="2"/>
</dbReference>
<dbReference type="OMA" id="WNETDIC"/>
<dbReference type="SUPFAM" id="SSF52058">
    <property type="entry name" value="L domain-like"/>
    <property type="match status" value="1"/>
</dbReference>
<name>A0A0M4DZZ8_DROBS</name>
<dbReference type="SMART" id="SM00369">
    <property type="entry name" value="LRR_TYP"/>
    <property type="match status" value="6"/>
</dbReference>
<evidence type="ECO:0000256" key="3">
    <source>
        <dbReference type="ARBA" id="ARBA00022737"/>
    </source>
</evidence>
<dbReference type="AlphaFoldDB" id="A0A0M4DZZ8"/>
<proteinExistence type="predicted"/>
<reference evidence="4 5" key="1">
    <citation type="submission" date="2015-08" db="EMBL/GenBank/DDBJ databases">
        <title>Ancestral chromatin configuration constrains chromatin evolution on differentiating sex chromosomes in Drosophila.</title>
        <authorList>
            <person name="Zhou Q."/>
            <person name="Bachtrog D."/>
        </authorList>
    </citation>
    <scope>NUCLEOTIDE SEQUENCE [LARGE SCALE GENOMIC DNA]</scope>
    <source>
        <tissue evidence="4">Whole larvae</tissue>
    </source>
</reference>
<dbReference type="Gene3D" id="3.80.10.10">
    <property type="entry name" value="Ribonuclease Inhibitor"/>
    <property type="match status" value="3"/>
</dbReference>
<keyword evidence="1" id="KW-0433">Leucine-rich repeat</keyword>
<dbReference type="STRING" id="30019.A0A0M4DZZ8"/>
<sequence length="309" mass="35039">MQSTVCKKCVCDIENKLLDCSQKLNNTQWFSKEEWKILQDDKIIFETIKIDHNNLTEITAIPSYGVKNLYLSNNQITSIALGAFQNLTELAKLDLSNNKLSANDLKPDVFKGKYSEHDFLPMKNLKFLNLGCNLLHTLNADLFEHVPNLEELVLCSNTFTAIDRSTEAAVSGLLELKVLDISYMKVMTLPETIFHGPQKLEDLIASGNLFIELPKALSFAVNLKRLVLDENPIQNLEAKNVFPTLRKLQYLSIAYMPDIYKIGPGAFKELQNLKELILSDNQMLSEIDEQAFCKNVTGGEYLDYPPLEK</sequence>
<keyword evidence="5" id="KW-1185">Reference proteome</keyword>
<evidence type="ECO:0000313" key="5">
    <source>
        <dbReference type="Proteomes" id="UP000494163"/>
    </source>
</evidence>
<evidence type="ECO:0000256" key="2">
    <source>
        <dbReference type="ARBA" id="ARBA00022729"/>
    </source>
</evidence>
<protein>
    <submittedName>
        <fullName evidence="4">CG5096</fullName>
    </submittedName>
</protein>
<dbReference type="OrthoDB" id="72369at2759"/>
<dbReference type="InterPro" id="IPR001611">
    <property type="entry name" value="Leu-rich_rpt"/>
</dbReference>
<evidence type="ECO:0000313" key="4">
    <source>
        <dbReference type="EMBL" id="ALC38291.1"/>
    </source>
</evidence>
<dbReference type="GO" id="GO:0005615">
    <property type="term" value="C:extracellular space"/>
    <property type="evidence" value="ECO:0007669"/>
    <property type="project" value="TreeGrafter"/>
</dbReference>
<dbReference type="Proteomes" id="UP000494163">
    <property type="component" value="Chromosome 2L"/>
</dbReference>
<dbReference type="InterPro" id="IPR003591">
    <property type="entry name" value="Leu-rich_rpt_typical-subtyp"/>
</dbReference>
<dbReference type="PANTHER" id="PTHR24373">
    <property type="entry name" value="SLIT RELATED LEUCINE-RICH REPEAT NEURONAL PROTEIN"/>
    <property type="match status" value="1"/>
</dbReference>
<accession>A0A0M4DZZ8</accession>
<dbReference type="InterPro" id="IPR050328">
    <property type="entry name" value="Dev_Immune_Receptor"/>
</dbReference>
<gene>
    <name evidence="4" type="ORF">Dbus_chr2Lg376</name>
</gene>
<keyword evidence="3" id="KW-0677">Repeat</keyword>